<dbReference type="EMBL" id="BMON01000006">
    <property type="protein sequence ID" value="GGM51086.1"/>
    <property type="molecule type" value="Genomic_DNA"/>
</dbReference>
<sequence>MSDRTDTLDTAAMIDLPNGWEAVDTTSVDEKVRYEWHRADGTLVSVWIVERDEPNEASDFRLRVATHDPESLIKYNAYQVGQYGSADSVGEFIGYLTERLDSSLEKERPLHVRVANTITAFQRRGDGEKIIDALRR</sequence>
<dbReference type="RefSeq" id="WP_188853881.1">
    <property type="nucleotide sequence ID" value="NZ_BMON01000006.1"/>
</dbReference>
<accession>A0A830FWS9</accession>
<reference evidence="1" key="1">
    <citation type="journal article" date="2014" name="Int. J. Syst. Evol. Microbiol.">
        <title>Complete genome sequence of Corynebacterium casei LMG S-19264T (=DSM 44701T), isolated from a smear-ripened cheese.</title>
        <authorList>
            <consortium name="US DOE Joint Genome Institute (JGI-PGF)"/>
            <person name="Walter F."/>
            <person name="Albersmeier A."/>
            <person name="Kalinowski J."/>
            <person name="Ruckert C."/>
        </authorList>
    </citation>
    <scope>NUCLEOTIDE SEQUENCE</scope>
    <source>
        <strain evidence="1">JCM 15759</strain>
    </source>
</reference>
<reference evidence="1" key="2">
    <citation type="submission" date="2020-09" db="EMBL/GenBank/DDBJ databases">
        <authorList>
            <person name="Sun Q."/>
            <person name="Ohkuma M."/>
        </authorList>
    </citation>
    <scope>NUCLEOTIDE SEQUENCE</scope>
    <source>
        <strain evidence="1">JCM 15759</strain>
    </source>
</reference>
<dbReference type="Proteomes" id="UP000656367">
    <property type="component" value="Unassembled WGS sequence"/>
</dbReference>
<organism evidence="1 2">
    <name type="scientific">Haloarcula argentinensis</name>
    <dbReference type="NCBI Taxonomy" id="43776"/>
    <lineage>
        <taxon>Archaea</taxon>
        <taxon>Methanobacteriati</taxon>
        <taxon>Methanobacteriota</taxon>
        <taxon>Stenosarchaea group</taxon>
        <taxon>Halobacteria</taxon>
        <taxon>Halobacteriales</taxon>
        <taxon>Haloarculaceae</taxon>
        <taxon>Haloarcula</taxon>
    </lineage>
</organism>
<name>A0A830FWS9_HALAR</name>
<evidence type="ECO:0000313" key="1">
    <source>
        <dbReference type="EMBL" id="GGM51086.1"/>
    </source>
</evidence>
<proteinExistence type="predicted"/>
<protein>
    <submittedName>
        <fullName evidence="1">Uncharacterized protein</fullName>
    </submittedName>
</protein>
<dbReference type="AlphaFoldDB" id="A0A830FWS9"/>
<evidence type="ECO:0000313" key="2">
    <source>
        <dbReference type="Proteomes" id="UP000656367"/>
    </source>
</evidence>
<comment type="caution">
    <text evidence="1">The sequence shown here is derived from an EMBL/GenBank/DDBJ whole genome shotgun (WGS) entry which is preliminary data.</text>
</comment>
<gene>
    <name evidence="1" type="ORF">GCM10009006_35290</name>
</gene>